<keyword evidence="6 8" id="KW-1133">Transmembrane helix</keyword>
<keyword evidence="5 8" id="KW-0812">Transmembrane</keyword>
<dbReference type="Gene3D" id="1.20.1250.20">
    <property type="entry name" value="MFS general substrate transporter like domains"/>
    <property type="match status" value="1"/>
</dbReference>
<evidence type="ECO:0000256" key="7">
    <source>
        <dbReference type="ARBA" id="ARBA00023136"/>
    </source>
</evidence>
<dbReference type="EMBL" id="VSFF01000002">
    <property type="protein sequence ID" value="TYC17518.1"/>
    <property type="molecule type" value="Genomic_DNA"/>
</dbReference>
<organism evidence="10 11">
    <name type="scientific">Actinomadura syzygii</name>
    <dbReference type="NCBI Taxonomy" id="1427538"/>
    <lineage>
        <taxon>Bacteria</taxon>
        <taxon>Bacillati</taxon>
        <taxon>Actinomycetota</taxon>
        <taxon>Actinomycetes</taxon>
        <taxon>Streptosporangiales</taxon>
        <taxon>Thermomonosporaceae</taxon>
        <taxon>Actinomadura</taxon>
    </lineage>
</organism>
<feature type="transmembrane region" description="Helical" evidence="8">
    <location>
        <begin position="178"/>
        <end position="197"/>
    </location>
</feature>
<feature type="transmembrane region" description="Helical" evidence="8">
    <location>
        <begin position="413"/>
        <end position="434"/>
    </location>
</feature>
<feature type="transmembrane region" description="Helical" evidence="8">
    <location>
        <begin position="240"/>
        <end position="260"/>
    </location>
</feature>
<sequence>MKAEAQPPKARADDTRLPPALVKLMVVITLGALMVQLDATMTNVAYNTLLKEFDVSLLTVQWVGSGYLLAMATVIPLTGWAMDRFGARSVWITCLALFLLGSVLCGVAWSANSLIAFRIVQGLGGGLLLPLGTAVLAQAAGPQRLGRAMAAVGIPAVLAPILGPVLGGVLVSDLNWRWIFFVNVPICLLAIVLSARSIPADRRPDTRRLDILGVALLSPACAVIVYGFTAAGRYVSFADWHAYTPLAIGVVLLLVFALHVTRTKTEPIIDLRLFKAVRTFTAGTAVLFVGTTALFGAVALLPLYYQQLRGYSALEAGLLLVPQGIGMGLALHFAGKLTDRIAPRPITLFGLVLTAVSTYVYTNLGPHTSLWLISVMLVVGGAGLGAVTVPSMAITVRGLPREMIPRATTASRILMQLGGSFGAAVVLIVLQSRLTTHAKAGHGQITPQGMADSFGATFWWVLAFALAAAVPALLLPGKPPARTAPAAQQEKRPATS</sequence>
<feature type="transmembrane region" description="Helical" evidence="8">
    <location>
        <begin position="115"/>
        <end position="137"/>
    </location>
</feature>
<dbReference type="PANTHER" id="PTHR42718:SF9">
    <property type="entry name" value="MAJOR FACILITATOR SUPERFAMILY MULTIDRUG TRANSPORTER MFSC"/>
    <property type="match status" value="1"/>
</dbReference>
<dbReference type="GO" id="GO:0005886">
    <property type="term" value="C:plasma membrane"/>
    <property type="evidence" value="ECO:0007669"/>
    <property type="project" value="UniProtKB-SubCell"/>
</dbReference>
<reference evidence="10 11" key="1">
    <citation type="submission" date="2019-08" db="EMBL/GenBank/DDBJ databases">
        <title>Actinomadura sp. nov. CYP1-5 isolated from mountain soil.</title>
        <authorList>
            <person name="Songsumanus A."/>
            <person name="Kuncharoen N."/>
            <person name="Kudo T."/>
            <person name="Yuki M."/>
            <person name="Igarashi Y."/>
            <person name="Tanasupawat S."/>
        </authorList>
    </citation>
    <scope>NUCLEOTIDE SEQUENCE [LARGE SCALE GENOMIC DNA]</scope>
    <source>
        <strain evidence="10 11">GKU157</strain>
    </source>
</reference>
<evidence type="ECO:0000256" key="2">
    <source>
        <dbReference type="ARBA" id="ARBA00008537"/>
    </source>
</evidence>
<feature type="transmembrane region" description="Helical" evidence="8">
    <location>
        <begin position="209"/>
        <end position="228"/>
    </location>
</feature>
<dbReference type="Proteomes" id="UP000322634">
    <property type="component" value="Unassembled WGS sequence"/>
</dbReference>
<dbReference type="NCBIfam" id="TIGR00711">
    <property type="entry name" value="efflux_EmrB"/>
    <property type="match status" value="1"/>
</dbReference>
<evidence type="ECO:0000256" key="1">
    <source>
        <dbReference type="ARBA" id="ARBA00004651"/>
    </source>
</evidence>
<dbReference type="InterPro" id="IPR011701">
    <property type="entry name" value="MFS"/>
</dbReference>
<dbReference type="InterPro" id="IPR004638">
    <property type="entry name" value="EmrB-like"/>
</dbReference>
<dbReference type="PANTHER" id="PTHR42718">
    <property type="entry name" value="MAJOR FACILITATOR SUPERFAMILY MULTIDRUG TRANSPORTER MFSC"/>
    <property type="match status" value="1"/>
</dbReference>
<accession>A0A5D0UGJ7</accession>
<evidence type="ECO:0000313" key="11">
    <source>
        <dbReference type="Proteomes" id="UP000322634"/>
    </source>
</evidence>
<dbReference type="PROSITE" id="PS50850">
    <property type="entry name" value="MFS"/>
    <property type="match status" value="1"/>
</dbReference>
<keyword evidence="11" id="KW-1185">Reference proteome</keyword>
<keyword evidence="4" id="KW-1003">Cell membrane</keyword>
<feature type="transmembrane region" description="Helical" evidence="8">
    <location>
        <begin position="57"/>
        <end position="78"/>
    </location>
</feature>
<dbReference type="InterPro" id="IPR036259">
    <property type="entry name" value="MFS_trans_sf"/>
</dbReference>
<evidence type="ECO:0000256" key="6">
    <source>
        <dbReference type="ARBA" id="ARBA00022989"/>
    </source>
</evidence>
<feature type="transmembrane region" description="Helical" evidence="8">
    <location>
        <begin position="311"/>
        <end position="334"/>
    </location>
</feature>
<dbReference type="Pfam" id="PF07690">
    <property type="entry name" value="MFS_1"/>
    <property type="match status" value="1"/>
</dbReference>
<dbReference type="Gene3D" id="1.20.1720.10">
    <property type="entry name" value="Multidrug resistance protein D"/>
    <property type="match status" value="1"/>
</dbReference>
<feature type="transmembrane region" description="Helical" evidence="8">
    <location>
        <begin position="280"/>
        <end position="305"/>
    </location>
</feature>
<evidence type="ECO:0000259" key="9">
    <source>
        <dbReference type="PROSITE" id="PS50850"/>
    </source>
</evidence>
<evidence type="ECO:0000256" key="3">
    <source>
        <dbReference type="ARBA" id="ARBA00022448"/>
    </source>
</evidence>
<feature type="transmembrane region" description="Helical" evidence="8">
    <location>
        <begin position="346"/>
        <end position="364"/>
    </location>
</feature>
<dbReference type="InterPro" id="IPR020846">
    <property type="entry name" value="MFS_dom"/>
</dbReference>
<keyword evidence="3" id="KW-0813">Transport</keyword>
<feature type="transmembrane region" description="Helical" evidence="8">
    <location>
        <begin position="90"/>
        <end position="109"/>
    </location>
</feature>
<keyword evidence="7 8" id="KW-0472">Membrane</keyword>
<feature type="domain" description="Major facilitator superfamily (MFS) profile" evidence="9">
    <location>
        <begin position="24"/>
        <end position="480"/>
    </location>
</feature>
<evidence type="ECO:0000256" key="5">
    <source>
        <dbReference type="ARBA" id="ARBA00022692"/>
    </source>
</evidence>
<comment type="subcellular location">
    <subcellularLocation>
        <location evidence="1">Cell membrane</location>
        <topology evidence="1">Multi-pass membrane protein</topology>
    </subcellularLocation>
</comment>
<comment type="caution">
    <text evidence="10">The sequence shown here is derived from an EMBL/GenBank/DDBJ whole genome shotgun (WGS) entry which is preliminary data.</text>
</comment>
<proteinExistence type="inferred from homology"/>
<name>A0A5D0UGJ7_9ACTN</name>
<feature type="transmembrane region" description="Helical" evidence="8">
    <location>
        <begin position="149"/>
        <end position="172"/>
    </location>
</feature>
<feature type="transmembrane region" description="Helical" evidence="8">
    <location>
        <begin position="370"/>
        <end position="393"/>
    </location>
</feature>
<evidence type="ECO:0000256" key="8">
    <source>
        <dbReference type="SAM" id="Phobius"/>
    </source>
</evidence>
<dbReference type="OrthoDB" id="9812221at2"/>
<evidence type="ECO:0000313" key="10">
    <source>
        <dbReference type="EMBL" id="TYC17518.1"/>
    </source>
</evidence>
<gene>
    <name evidence="10" type="ORF">FXF65_05860</name>
</gene>
<dbReference type="GO" id="GO:0022857">
    <property type="term" value="F:transmembrane transporter activity"/>
    <property type="evidence" value="ECO:0007669"/>
    <property type="project" value="InterPro"/>
</dbReference>
<protein>
    <submittedName>
        <fullName evidence="10">Multidrug efflux MFS transporter</fullName>
    </submittedName>
</protein>
<feature type="transmembrane region" description="Helical" evidence="8">
    <location>
        <begin position="20"/>
        <end position="37"/>
    </location>
</feature>
<evidence type="ECO:0000256" key="4">
    <source>
        <dbReference type="ARBA" id="ARBA00022475"/>
    </source>
</evidence>
<dbReference type="RefSeq" id="WP_148348661.1">
    <property type="nucleotide sequence ID" value="NZ_JBHSBF010000003.1"/>
</dbReference>
<dbReference type="CDD" id="cd17503">
    <property type="entry name" value="MFS_LmrB_MDR_like"/>
    <property type="match status" value="1"/>
</dbReference>
<dbReference type="SUPFAM" id="SSF103473">
    <property type="entry name" value="MFS general substrate transporter"/>
    <property type="match status" value="1"/>
</dbReference>
<feature type="transmembrane region" description="Helical" evidence="8">
    <location>
        <begin position="454"/>
        <end position="475"/>
    </location>
</feature>
<comment type="similarity">
    <text evidence="2">Belongs to the major facilitator superfamily. EmrB family.</text>
</comment>
<dbReference type="AlphaFoldDB" id="A0A5D0UGJ7"/>